<keyword evidence="8 16" id="KW-0812">Transmembrane</keyword>
<name>A0A1K0GD77_9BASI</name>
<evidence type="ECO:0000256" key="14">
    <source>
        <dbReference type="ARBA" id="ARBA00048064"/>
    </source>
</evidence>
<dbReference type="EC" id="2.4.1.256" evidence="4"/>
<evidence type="ECO:0000256" key="7">
    <source>
        <dbReference type="ARBA" id="ARBA00022679"/>
    </source>
</evidence>
<dbReference type="GO" id="GO:0106073">
    <property type="term" value="F:dolichyl pyrophosphate Glc2Man9GlcNAc2 alpha-1,2-glucosyltransferase activity"/>
    <property type="evidence" value="ECO:0007669"/>
    <property type="project" value="UniProtKB-EC"/>
</dbReference>
<dbReference type="EMBL" id="ULHB01000134">
    <property type="protein sequence ID" value="SYW82860.1"/>
    <property type="molecule type" value="Genomic_DNA"/>
</dbReference>
<keyword evidence="9" id="KW-0256">Endoplasmic reticulum</keyword>
<feature type="transmembrane region" description="Helical" evidence="16">
    <location>
        <begin position="487"/>
        <end position="509"/>
    </location>
</feature>
<dbReference type="Proteomes" id="UP000658997">
    <property type="component" value="Unassembled WGS sequence"/>
</dbReference>
<evidence type="ECO:0000256" key="6">
    <source>
        <dbReference type="ARBA" id="ARBA00022676"/>
    </source>
</evidence>
<dbReference type="Proteomes" id="UP000179920">
    <property type="component" value="Chromosome XX"/>
</dbReference>
<evidence type="ECO:0000313" key="19">
    <source>
        <dbReference type="Proteomes" id="UP000179920"/>
    </source>
</evidence>
<feature type="transmembrane region" description="Helical" evidence="16">
    <location>
        <begin position="382"/>
        <end position="402"/>
    </location>
</feature>
<keyword evidence="20" id="KW-1185">Reference proteome</keyword>
<evidence type="ECO:0000313" key="18">
    <source>
        <dbReference type="EMBL" id="SYW82860.1"/>
    </source>
</evidence>
<evidence type="ECO:0000256" key="16">
    <source>
        <dbReference type="SAM" id="Phobius"/>
    </source>
</evidence>
<evidence type="ECO:0000313" key="20">
    <source>
        <dbReference type="Proteomes" id="UP000658997"/>
    </source>
</evidence>
<keyword evidence="6" id="KW-0328">Glycosyltransferase</keyword>
<proteinExistence type="inferred from homology"/>
<gene>
    <name evidence="18" type="ORF">UBRO2_04982</name>
    <name evidence="17" type="ORF">UBRO_07953</name>
</gene>
<organism evidence="17 19">
    <name type="scientific">Ustilago bromivora</name>
    <dbReference type="NCBI Taxonomy" id="307758"/>
    <lineage>
        <taxon>Eukaryota</taxon>
        <taxon>Fungi</taxon>
        <taxon>Dikarya</taxon>
        <taxon>Basidiomycota</taxon>
        <taxon>Ustilaginomycotina</taxon>
        <taxon>Ustilaginomycetes</taxon>
        <taxon>Ustilaginales</taxon>
        <taxon>Ustilaginaceae</taxon>
        <taxon>Ustilago</taxon>
    </lineage>
</organism>
<dbReference type="GO" id="GO:0006488">
    <property type="term" value="P:dolichol-linked oligosaccharide biosynthetic process"/>
    <property type="evidence" value="ECO:0007669"/>
    <property type="project" value="InterPro"/>
</dbReference>
<reference evidence="19" key="2">
    <citation type="submission" date="2016-04" db="EMBL/GenBank/DDBJ databases">
        <authorList>
            <person name="Guldener U."/>
            <person name="Guldener U."/>
        </authorList>
    </citation>
    <scope>NUCLEOTIDE SEQUENCE [LARGE SCALE GENOMIC DNA]</scope>
    <source>
        <strain evidence="19">UB2112</strain>
    </source>
</reference>
<evidence type="ECO:0000256" key="15">
    <source>
        <dbReference type="SAM" id="MobiDB-lite"/>
    </source>
</evidence>
<reference evidence="17" key="1">
    <citation type="submission" date="2016-04" db="EMBL/GenBank/DDBJ databases">
        <authorList>
            <person name="Evans L.H."/>
            <person name="Alamgir A."/>
            <person name="Owens N."/>
            <person name="Weber N.D."/>
            <person name="Virtaneva K."/>
            <person name="Barbian K."/>
            <person name="Babar A."/>
            <person name="Rosenke K."/>
        </authorList>
    </citation>
    <scope>NUCLEOTIDE SEQUENCE</scope>
    <source>
        <strain evidence="17">UB2112</strain>
    </source>
</reference>
<comment type="similarity">
    <text evidence="3">Belongs to the ALG10 glucosyltransferase family.</text>
</comment>
<dbReference type="EMBL" id="LT558136">
    <property type="protein sequence ID" value="SAM86018.1"/>
    <property type="molecule type" value="Genomic_DNA"/>
</dbReference>
<evidence type="ECO:0000256" key="3">
    <source>
        <dbReference type="ARBA" id="ARBA00010600"/>
    </source>
</evidence>
<feature type="region of interest" description="Disordered" evidence="15">
    <location>
        <begin position="169"/>
        <end position="199"/>
    </location>
</feature>
<feature type="transmembrane region" description="Helical" evidence="16">
    <location>
        <begin position="12"/>
        <end position="34"/>
    </location>
</feature>
<evidence type="ECO:0000313" key="17">
    <source>
        <dbReference type="EMBL" id="SAM86018.1"/>
    </source>
</evidence>
<evidence type="ECO:0000256" key="4">
    <source>
        <dbReference type="ARBA" id="ARBA00011967"/>
    </source>
</evidence>
<dbReference type="PANTHER" id="PTHR12989">
    <property type="entry name" value="ALPHA-1,2-GLUCOSYLTRANSFERASE ALG10"/>
    <property type="match status" value="1"/>
</dbReference>
<feature type="transmembrane region" description="Helical" evidence="16">
    <location>
        <begin position="569"/>
        <end position="591"/>
    </location>
</feature>
<evidence type="ECO:0000256" key="13">
    <source>
        <dbReference type="ARBA" id="ARBA00044727"/>
    </source>
</evidence>
<evidence type="ECO:0000256" key="1">
    <source>
        <dbReference type="ARBA" id="ARBA00004477"/>
    </source>
</evidence>
<evidence type="ECO:0000256" key="10">
    <source>
        <dbReference type="ARBA" id="ARBA00022989"/>
    </source>
</evidence>
<feature type="transmembrane region" description="Helical" evidence="16">
    <location>
        <begin position="521"/>
        <end position="548"/>
    </location>
</feature>
<evidence type="ECO:0000256" key="2">
    <source>
        <dbReference type="ARBA" id="ARBA00004922"/>
    </source>
</evidence>
<accession>A0A1K0GD77</accession>
<feature type="transmembrane region" description="Helical" evidence="16">
    <location>
        <begin position="269"/>
        <end position="287"/>
    </location>
</feature>
<reference evidence="18" key="3">
    <citation type="submission" date="2018-08" db="EMBL/GenBank/DDBJ databases">
        <authorList>
            <person name="Guldener U."/>
        </authorList>
    </citation>
    <scope>NUCLEOTIDE SEQUENCE</scope>
    <source>
        <strain evidence="18">UB2</strain>
    </source>
</reference>
<feature type="transmembrane region" description="Helical" evidence="16">
    <location>
        <begin position="223"/>
        <end position="245"/>
    </location>
</feature>
<keyword evidence="10 16" id="KW-1133">Transmembrane helix</keyword>
<comment type="function">
    <text evidence="13">Dol-P-Glc:Glc(2)Man(9)GlcNAc(2)-PP-Dol alpha-1,2-glucosyltransferase that operates in the biosynthetic pathway of dolichol-linked oligosaccharides, the glycan precursors employed in protein asparagine (N)-glycosylation. The assembly of dolichol-linked oligosaccharides begins on the cytosolic side of the endoplasmic reticulum membrane and finishes in its lumen. The sequential addition of sugars to dolichol pyrophosphate produces dolichol-linked oligosaccharides containing fourteen sugars, including two GlcNAcs, nine mannoses and three glucoses. Once assembled, the oligosaccharide is transferred from the lipid to nascent proteins by oligosaccharyltransferases. In the lumen of the endoplasmic reticulum, adds the third and last glucose residue from dolichyl phosphate glucose (Dol-P-Glc) onto the lipid-linked oligosaccharide intermediate Glc(2)Man(9)GlcNAc(2)-PP-Dol to produce Glc(3)Man(9)GlcNAc(2)-PP-Dol.</text>
</comment>
<dbReference type="OrthoDB" id="4769at2759"/>
<keyword evidence="7 17" id="KW-0808">Transferase</keyword>
<protein>
    <recommendedName>
        <fullName evidence="5">Dol-P-Glc:Glc(2)Man(9)GlcNAc(2)-PP-Dol alpha-1,2-glucosyltransferase</fullName>
        <ecNumber evidence="4">2.4.1.256</ecNumber>
    </recommendedName>
    <alternativeName>
        <fullName evidence="12">Asparagine-linked glycosylation protein 10</fullName>
    </alternativeName>
</protein>
<comment type="catalytic activity">
    <reaction evidence="14">
        <text>an alpha-D-Glc-(1-&gt;3)-alpha-D-Glc-(1-&gt;3)-alpha-D-Man-(1-&gt;2)-alpha-D-Man-(1-&gt;2)-alpha-D-Man-(1-&gt;3)-[alpha-D-Man-(1-&gt;2)-alpha-D-Man-(1-&gt;3)-[alpha-D-Man-(1-&gt;2)-alpha-D-Man-(1-&gt;6)]-alpha-D-Man-(1-&gt;6)]-beta-D-Man-(1-&gt;4)-beta-D-GlcNAc-(1-&gt;4)-alpha-D-GlcNAc-diphospho-di-trans,poly-cis-dolichol + a di-trans,poly-cis-dolichyl beta-D-glucosyl phosphate = a alpha-D-Glc-(1-&gt;2)-alpha-D-Glc-(1-&gt;3)-alpha-D-Glc-(1-&gt;3)-alpha-D-Man-(1-&gt;2)-alpha-D-Man-(1-&gt;2)-alpha-D-Man-(1-&gt;3)-[alpha-D-Man-(1-&gt;2)-alpha-D-Man-(1-&gt;3)-[alpha-D-Man-(1-&gt;2)-alpha-D-Man-(1-&gt;6)]-alpha-D-Man-(1-&gt;6)]-beta-D-Man-(1-&gt;4)-beta-D-GlcNAc-(1-&gt;4)-alpha-D-GlcNAc-diphospho-di-trans,poly-cis-dolichol + a di-trans,poly-cis-dolichyl phosphate + H(+)</text>
        <dbReference type="Rhea" id="RHEA:29543"/>
        <dbReference type="Rhea" id="RHEA-COMP:19498"/>
        <dbReference type="Rhea" id="RHEA-COMP:19502"/>
        <dbReference type="Rhea" id="RHEA-COMP:19512"/>
        <dbReference type="Rhea" id="RHEA-COMP:19522"/>
        <dbReference type="ChEBI" id="CHEBI:15378"/>
        <dbReference type="ChEBI" id="CHEBI:57525"/>
        <dbReference type="ChEBI" id="CHEBI:57683"/>
        <dbReference type="ChEBI" id="CHEBI:132522"/>
        <dbReference type="ChEBI" id="CHEBI:132523"/>
        <dbReference type="EC" id="2.4.1.256"/>
    </reaction>
    <physiologicalReaction direction="left-to-right" evidence="14">
        <dbReference type="Rhea" id="RHEA:29544"/>
    </physiologicalReaction>
</comment>
<dbReference type="AlphaFoldDB" id="A0A1K0GD77"/>
<evidence type="ECO:0000256" key="5">
    <source>
        <dbReference type="ARBA" id="ARBA00018512"/>
    </source>
</evidence>
<dbReference type="InterPro" id="IPR016900">
    <property type="entry name" value="Alg10"/>
</dbReference>
<evidence type="ECO:0000256" key="8">
    <source>
        <dbReference type="ARBA" id="ARBA00022692"/>
    </source>
</evidence>
<dbReference type="Pfam" id="PF04922">
    <property type="entry name" value="DIE2_ALG10"/>
    <property type="match status" value="2"/>
</dbReference>
<sequence>MSSSTAPPPQSIPLAQHIPTLIFLTLTVLTSTLIHRAQPTPYIDEIFHIPQAQLFCSALPHFSTTSVGGLWERLRDVEYDSKLTTPPGLYAISVGLAKLLPGWRCDDVAWLRSTNLAMVLTLPVLVGRILRQNEAQQESSSPSIPATLLLVAPTKAEWVQKKAVPRTEIQSLQQKAKTEAPPTPDGSNDDQPPSVPIPTIAVGERREQLTLPLRAKRKEATPYDMALASTIAFLPPLWFFGFLYYTDVASVWLTLACLTLFNDLDPSKSTVSTSILLALTSILAVMVRQTNLVWVMYCAGRATLTAIQTLQPERNRGDEGLVDELTRLFKTVTRREFGKVVGKNLFPLLPMLFGCIAFIRWNGSIVLGDKTNHQAGLHLPQLGYFLLFSSFFALFPLLHTFYTPPSSSRSLPSTLVKTSMQAIKTVWDAAFGSPTKTAVFTVLFTLAWAGVDNFTIDHPFLLADNRHYTFYLWRIFRRPLRLGGGTMVLQPRFLAVPAYVFAVYAWGLALGNRGNGGLKGVLLVGAVVATLVPSPLVEVRYYLIPYILLRLAIEAKGGGDGGRDGRVRWMFLGLELGLYASVNAVTVVLFAGRSFEWAPEAVDVSRGESTIMRFIW</sequence>
<comment type="subcellular location">
    <subcellularLocation>
        <location evidence="1">Endoplasmic reticulum membrane</location>
        <topology evidence="1">Multi-pass membrane protein</topology>
    </subcellularLocation>
</comment>
<evidence type="ECO:0000256" key="9">
    <source>
        <dbReference type="ARBA" id="ARBA00022824"/>
    </source>
</evidence>
<feature type="transmembrane region" description="Helical" evidence="16">
    <location>
        <begin position="344"/>
        <end position="362"/>
    </location>
</feature>
<dbReference type="GO" id="GO:0005789">
    <property type="term" value="C:endoplasmic reticulum membrane"/>
    <property type="evidence" value="ECO:0007669"/>
    <property type="project" value="UniProtKB-SubCell"/>
</dbReference>
<comment type="pathway">
    <text evidence="2">Protein modification; protein glycosylation.</text>
</comment>
<dbReference type="PANTHER" id="PTHR12989:SF10">
    <property type="entry name" value="DOL-P-GLC:GLC(2)MAN(9)GLCNAC(2)-PP-DOL ALPHA-1,2-GLUCOSYLTRANSFERASE-RELATED"/>
    <property type="match status" value="1"/>
</dbReference>
<keyword evidence="11 16" id="KW-0472">Membrane</keyword>
<evidence type="ECO:0000256" key="12">
    <source>
        <dbReference type="ARBA" id="ARBA00032069"/>
    </source>
</evidence>
<evidence type="ECO:0000256" key="11">
    <source>
        <dbReference type="ARBA" id="ARBA00023136"/>
    </source>
</evidence>